<dbReference type="AlphaFoldDB" id="A0A918XMP1"/>
<reference evidence="2" key="2">
    <citation type="submission" date="2020-09" db="EMBL/GenBank/DDBJ databases">
        <authorList>
            <person name="Sun Q."/>
            <person name="Kim S."/>
        </authorList>
    </citation>
    <scope>NUCLEOTIDE SEQUENCE</scope>
    <source>
        <strain evidence="2">KCTC 42651</strain>
    </source>
</reference>
<feature type="region of interest" description="Disordered" evidence="1">
    <location>
        <begin position="1"/>
        <end position="32"/>
    </location>
</feature>
<feature type="compositionally biased region" description="Acidic residues" evidence="1">
    <location>
        <begin position="45"/>
        <end position="54"/>
    </location>
</feature>
<comment type="caution">
    <text evidence="2">The sequence shown here is derived from an EMBL/GenBank/DDBJ whole genome shotgun (WGS) entry which is preliminary data.</text>
</comment>
<evidence type="ECO:0000256" key="1">
    <source>
        <dbReference type="SAM" id="MobiDB-lite"/>
    </source>
</evidence>
<feature type="region of interest" description="Disordered" evidence="1">
    <location>
        <begin position="45"/>
        <end position="69"/>
    </location>
</feature>
<gene>
    <name evidence="2" type="ORF">GCM10017083_00700</name>
</gene>
<organism evidence="2 3">
    <name type="scientific">Thalassobaculum fulvum</name>
    <dbReference type="NCBI Taxonomy" id="1633335"/>
    <lineage>
        <taxon>Bacteria</taxon>
        <taxon>Pseudomonadati</taxon>
        <taxon>Pseudomonadota</taxon>
        <taxon>Alphaproteobacteria</taxon>
        <taxon>Rhodospirillales</taxon>
        <taxon>Thalassobaculaceae</taxon>
        <taxon>Thalassobaculum</taxon>
    </lineage>
</organism>
<proteinExistence type="predicted"/>
<dbReference type="EMBL" id="BMZS01000001">
    <property type="protein sequence ID" value="GHD39162.1"/>
    <property type="molecule type" value="Genomic_DNA"/>
</dbReference>
<sequence>MLPPITSPIPTTSPTPVVVAPRPATQEPGNGRVRNITARAVDANDEADAAEEDNEHARNQRVEGKRQSSAFRRSFGFLGQYVDLLV</sequence>
<reference evidence="2" key="1">
    <citation type="journal article" date="2014" name="Int. J. Syst. Evol. Microbiol.">
        <title>Complete genome sequence of Corynebacterium casei LMG S-19264T (=DSM 44701T), isolated from a smear-ripened cheese.</title>
        <authorList>
            <consortium name="US DOE Joint Genome Institute (JGI-PGF)"/>
            <person name="Walter F."/>
            <person name="Albersmeier A."/>
            <person name="Kalinowski J."/>
            <person name="Ruckert C."/>
        </authorList>
    </citation>
    <scope>NUCLEOTIDE SEQUENCE</scope>
    <source>
        <strain evidence="2">KCTC 42651</strain>
    </source>
</reference>
<keyword evidence="3" id="KW-1185">Reference proteome</keyword>
<evidence type="ECO:0000313" key="2">
    <source>
        <dbReference type="EMBL" id="GHD39162.1"/>
    </source>
</evidence>
<evidence type="ECO:0000313" key="3">
    <source>
        <dbReference type="Proteomes" id="UP000630353"/>
    </source>
</evidence>
<accession>A0A918XMP1</accession>
<feature type="compositionally biased region" description="Basic and acidic residues" evidence="1">
    <location>
        <begin position="55"/>
        <end position="66"/>
    </location>
</feature>
<feature type="compositionally biased region" description="Pro residues" evidence="1">
    <location>
        <begin position="1"/>
        <end position="13"/>
    </location>
</feature>
<protein>
    <submittedName>
        <fullName evidence="2">Uncharacterized protein</fullName>
    </submittedName>
</protein>
<dbReference type="Proteomes" id="UP000630353">
    <property type="component" value="Unassembled WGS sequence"/>
</dbReference>
<dbReference type="RefSeq" id="WP_189986922.1">
    <property type="nucleotide sequence ID" value="NZ_BMZS01000001.1"/>
</dbReference>
<feature type="compositionally biased region" description="Low complexity" evidence="1">
    <location>
        <begin position="14"/>
        <end position="25"/>
    </location>
</feature>
<name>A0A918XMP1_9PROT</name>